<reference evidence="2" key="1">
    <citation type="submission" date="2022-01" db="EMBL/GenBank/DDBJ databases">
        <authorList>
            <person name="Jo J.-H."/>
            <person name="Im W.-T."/>
        </authorList>
    </citation>
    <scope>NUCLEOTIDE SEQUENCE</scope>
    <source>
        <strain evidence="2">NA20</strain>
    </source>
</reference>
<evidence type="ECO:0000313" key="2">
    <source>
        <dbReference type="EMBL" id="MCG2617752.1"/>
    </source>
</evidence>
<comment type="caution">
    <text evidence="2">The sequence shown here is derived from an EMBL/GenBank/DDBJ whole genome shotgun (WGS) entry which is preliminary data.</text>
</comment>
<dbReference type="Proteomes" id="UP001165367">
    <property type="component" value="Unassembled WGS sequence"/>
</dbReference>
<feature type="signal peptide" evidence="1">
    <location>
        <begin position="1"/>
        <end position="26"/>
    </location>
</feature>
<gene>
    <name evidence="2" type="ORF">LZZ85_25850</name>
</gene>
<sequence>MNSIFTKTAVAVISLTVSGMMLTHIAYGQQFDVENINKDVKGRVKNPFKLTGGISANTILYTGNAGSQRAPFTYFVNGNIAANILGVSVPLSFTFTNTGFAYNYRLPSMPNRLSLHPRYKWVTGHIGQISMNYSNYTVNGIPINGVGADLSPRGNWKYSVFYGNLQRAVEYRNDDSLFRNVLPAYKRFGYGSKISYDNAGVRASVIFFQAKDRLNSLLFKPDSLQVYPMANTAISGELKIPLLKNLSLESEYAISAMTRDLRAPAYGDSNSVNWLVKTMGGKLSTNLYKAYKSQLTYTIGSTSLGAGYERIDPGYQTLAMLYFNNDLEKITANFAQSLFKGKVNLAGNIGLQRDDLDKKKAGSSSRTVGSLNLNYNISQALTTTLSYSNFQTFTNIKPQFQYINQLTPYDNLDTLDYRQLSQQANLNVNYVITKDKDRPRNLNLNFSFQDSYDQQAGLLTKGNTSQFYNFAGSYSVTHVPRDLNFLGAVNITYNTIGINNYITYGPTIGVNKQFLKKTIRTGLTVSHNQSMADGAIQNNITSFRMNAGYVYKKKHLFNMTNAGMFRSVKGKSGQHDFTCTIGYNYSF</sequence>
<dbReference type="EMBL" id="JAKLTR010000025">
    <property type="protein sequence ID" value="MCG2617752.1"/>
    <property type="molecule type" value="Genomic_DNA"/>
</dbReference>
<evidence type="ECO:0000256" key="1">
    <source>
        <dbReference type="SAM" id="SignalP"/>
    </source>
</evidence>
<evidence type="ECO:0000313" key="3">
    <source>
        <dbReference type="Proteomes" id="UP001165367"/>
    </source>
</evidence>
<dbReference type="RefSeq" id="WP_237876573.1">
    <property type="nucleotide sequence ID" value="NZ_JAKLTR010000025.1"/>
</dbReference>
<organism evidence="2 3">
    <name type="scientific">Terrimonas ginsenosidimutans</name>
    <dbReference type="NCBI Taxonomy" id="2908004"/>
    <lineage>
        <taxon>Bacteria</taxon>
        <taxon>Pseudomonadati</taxon>
        <taxon>Bacteroidota</taxon>
        <taxon>Chitinophagia</taxon>
        <taxon>Chitinophagales</taxon>
        <taxon>Chitinophagaceae</taxon>
        <taxon>Terrimonas</taxon>
    </lineage>
</organism>
<keyword evidence="1" id="KW-0732">Signal</keyword>
<name>A0ABS9KZE4_9BACT</name>
<protein>
    <submittedName>
        <fullName evidence="2">Outer membrane beta-barrel family protein</fullName>
    </submittedName>
</protein>
<feature type="chain" id="PRO_5045325873" evidence="1">
    <location>
        <begin position="27"/>
        <end position="587"/>
    </location>
</feature>
<accession>A0ABS9KZE4</accession>
<proteinExistence type="predicted"/>
<keyword evidence="3" id="KW-1185">Reference proteome</keyword>
<dbReference type="SUPFAM" id="SSF56935">
    <property type="entry name" value="Porins"/>
    <property type="match status" value="1"/>
</dbReference>